<name>A0AAW0B819_9AGAR</name>
<feature type="non-terminal residue" evidence="2">
    <location>
        <position position="102"/>
    </location>
</feature>
<sequence>KLNNENYEIWRILMEAVFTRRNVRLGITAMPTTGPNSKAVKDWNRQSAEARAEMILSVEVDQLAHMTAITTYEVWQELERVHRSHGFATKMTLRRKFMLMRQ</sequence>
<proteinExistence type="predicted"/>
<comment type="caution">
    <text evidence="2">The sequence shown here is derived from an EMBL/GenBank/DDBJ whole genome shotgun (WGS) entry which is preliminary data.</text>
</comment>
<feature type="non-terminal residue" evidence="2">
    <location>
        <position position="1"/>
    </location>
</feature>
<protein>
    <recommendedName>
        <fullName evidence="4">Gag-pol polyprotein</fullName>
    </recommendedName>
</protein>
<dbReference type="AlphaFoldDB" id="A0AAW0B819"/>
<dbReference type="EMBL" id="JAWWNJ010000038">
    <property type="protein sequence ID" value="KAK7021613.1"/>
    <property type="molecule type" value="Genomic_DNA"/>
</dbReference>
<reference evidence="2 3" key="1">
    <citation type="journal article" date="2024" name="J Genomics">
        <title>Draft genome sequencing and assembly of Favolaschia claudopus CIRM-BRFM 2984 isolated from oak limbs.</title>
        <authorList>
            <person name="Navarro D."/>
            <person name="Drula E."/>
            <person name="Chaduli D."/>
            <person name="Cazenave R."/>
            <person name="Ahrendt S."/>
            <person name="Wang J."/>
            <person name="Lipzen A."/>
            <person name="Daum C."/>
            <person name="Barry K."/>
            <person name="Grigoriev I.V."/>
            <person name="Favel A."/>
            <person name="Rosso M.N."/>
            <person name="Martin F."/>
        </authorList>
    </citation>
    <scope>NUCLEOTIDE SEQUENCE [LARGE SCALE GENOMIC DNA]</scope>
    <source>
        <strain evidence="2 3">CIRM-BRFM 2984</strain>
    </source>
</reference>
<evidence type="ECO:0000313" key="2">
    <source>
        <dbReference type="EMBL" id="KAK7021613.1"/>
    </source>
</evidence>
<evidence type="ECO:0008006" key="4">
    <source>
        <dbReference type="Google" id="ProtNLM"/>
    </source>
</evidence>
<evidence type="ECO:0000313" key="3">
    <source>
        <dbReference type="Proteomes" id="UP001362999"/>
    </source>
</evidence>
<keyword evidence="3" id="KW-1185">Reference proteome</keyword>
<gene>
    <name evidence="1" type="ORF">R3P38DRAFT_2358751</name>
    <name evidence="2" type="ORF">R3P38DRAFT_2477732</name>
</gene>
<dbReference type="Proteomes" id="UP001362999">
    <property type="component" value="Unassembled WGS sequence"/>
</dbReference>
<organism evidence="2 3">
    <name type="scientific">Favolaschia claudopus</name>
    <dbReference type="NCBI Taxonomy" id="2862362"/>
    <lineage>
        <taxon>Eukaryota</taxon>
        <taxon>Fungi</taxon>
        <taxon>Dikarya</taxon>
        <taxon>Basidiomycota</taxon>
        <taxon>Agaricomycotina</taxon>
        <taxon>Agaricomycetes</taxon>
        <taxon>Agaricomycetidae</taxon>
        <taxon>Agaricales</taxon>
        <taxon>Marasmiineae</taxon>
        <taxon>Mycenaceae</taxon>
        <taxon>Favolaschia</taxon>
    </lineage>
</organism>
<evidence type="ECO:0000313" key="1">
    <source>
        <dbReference type="EMBL" id="KAK6966374.1"/>
    </source>
</evidence>
<dbReference type="Pfam" id="PF14223">
    <property type="entry name" value="Retrotran_gag_2"/>
    <property type="match status" value="1"/>
</dbReference>
<dbReference type="EMBL" id="JAWWNJ010000280">
    <property type="protein sequence ID" value="KAK6966374.1"/>
    <property type="molecule type" value="Genomic_DNA"/>
</dbReference>
<accession>A0AAW0B819</accession>